<name>A0A4R6MY89_9BURK</name>
<reference evidence="3 4" key="1">
    <citation type="submission" date="2019-03" db="EMBL/GenBank/DDBJ databases">
        <title>Genomic Encyclopedia of Type Strains, Phase IV (KMG-IV): sequencing the most valuable type-strain genomes for metagenomic binning, comparative biology and taxonomic classification.</title>
        <authorList>
            <person name="Goeker M."/>
        </authorList>
    </citation>
    <scope>NUCLEOTIDE SEQUENCE [LARGE SCALE GENOMIC DNA]</scope>
    <source>
        <strain evidence="3 4">DSM 25082</strain>
    </source>
</reference>
<dbReference type="Gene3D" id="1.10.8.760">
    <property type="entry name" value="Haem-binding uptake, Tiki superfamily, ChaN, domain 2"/>
    <property type="match status" value="1"/>
</dbReference>
<keyword evidence="4" id="KW-1185">Reference proteome</keyword>
<evidence type="ECO:0000313" key="4">
    <source>
        <dbReference type="Proteomes" id="UP000295357"/>
    </source>
</evidence>
<accession>A0A4R6MY89</accession>
<dbReference type="Gene3D" id="3.40.50.11550">
    <property type="match status" value="1"/>
</dbReference>
<evidence type="ECO:0000259" key="2">
    <source>
        <dbReference type="Pfam" id="PF04187"/>
    </source>
</evidence>
<gene>
    <name evidence="3" type="ORF">DFR39_10757</name>
</gene>
<proteinExistence type="predicted"/>
<protein>
    <submittedName>
        <fullName evidence="3">Heme-binding uptake protein ChaN (Tiki superfamily)</fullName>
    </submittedName>
</protein>
<feature type="domain" description="Haem-binding uptake Tiki superfamily ChaN" evidence="2">
    <location>
        <begin position="46"/>
        <end position="243"/>
    </location>
</feature>
<evidence type="ECO:0000313" key="3">
    <source>
        <dbReference type="EMBL" id="TDP07524.1"/>
    </source>
</evidence>
<dbReference type="Proteomes" id="UP000295357">
    <property type="component" value="Unassembled WGS sequence"/>
</dbReference>
<comment type="caution">
    <text evidence="3">The sequence shown here is derived from an EMBL/GenBank/DDBJ whole genome shotgun (WGS) entry which is preliminary data.</text>
</comment>
<feature type="chain" id="PRO_5020917953" evidence="1">
    <location>
        <begin position="34"/>
        <end position="299"/>
    </location>
</feature>
<dbReference type="Pfam" id="PF04187">
    <property type="entry name" value="Cofac_haem_bdg"/>
    <property type="match status" value="1"/>
</dbReference>
<keyword evidence="1" id="KW-0732">Signal</keyword>
<dbReference type="EMBL" id="SNXE01000007">
    <property type="protein sequence ID" value="TDP07524.1"/>
    <property type="molecule type" value="Genomic_DNA"/>
</dbReference>
<dbReference type="AlphaFoldDB" id="A0A4R6MY89"/>
<dbReference type="SUPFAM" id="SSF159501">
    <property type="entry name" value="EreA/ChaN-like"/>
    <property type="match status" value="1"/>
</dbReference>
<feature type="signal peptide" evidence="1">
    <location>
        <begin position="1"/>
        <end position="33"/>
    </location>
</feature>
<organism evidence="3 4">
    <name type="scientific">Roseateles asaccharophilus</name>
    <dbReference type="NCBI Taxonomy" id="582607"/>
    <lineage>
        <taxon>Bacteria</taxon>
        <taxon>Pseudomonadati</taxon>
        <taxon>Pseudomonadota</taxon>
        <taxon>Betaproteobacteria</taxon>
        <taxon>Burkholderiales</taxon>
        <taxon>Sphaerotilaceae</taxon>
        <taxon>Roseateles</taxon>
    </lineage>
</organism>
<dbReference type="PROSITE" id="PS51257">
    <property type="entry name" value="PROKAR_LIPOPROTEIN"/>
    <property type="match status" value="1"/>
</dbReference>
<sequence length="299" mass="31830">MIKSAPSHRARLSRPALRAALLLAPALLLSACAALRPAATAPAAPLPTAPFVLLGEVHDNPAHHLERAAQLRRLLADGRRSTVVFEQMGRDQDAALAAAPREAEAQSQAGGLDRQGWRWPLHKPLFEAALAGQAQLRGGNISREQARALVRQGEAAWPEDLLPLKLATPWAPAQQQALQAEIEQGHCGAMPARLLPGMVLAQRGRDAAMAQAMLQARAAGAERVILIAGNGHVRRDLAVPLYLQAAGVPAEQIHVQAYLEQASGPAAAEPQTALYDRVVRTAKAQREDPCAALRQTGKS</sequence>
<dbReference type="RefSeq" id="WP_133604324.1">
    <property type="nucleotide sequence ID" value="NZ_JAUFPJ010000008.1"/>
</dbReference>
<dbReference type="InterPro" id="IPR007314">
    <property type="entry name" value="Cofac_haem-bd_dom"/>
</dbReference>
<dbReference type="OrthoDB" id="9795827at2"/>
<evidence type="ECO:0000256" key="1">
    <source>
        <dbReference type="SAM" id="SignalP"/>
    </source>
</evidence>